<evidence type="ECO:0000313" key="2">
    <source>
        <dbReference type="EnsemblPlants" id="OGLUM03G20530.1"/>
    </source>
</evidence>
<protein>
    <submittedName>
        <fullName evidence="2">Uncharacterized protein</fullName>
    </submittedName>
</protein>
<dbReference type="AlphaFoldDB" id="A0A0D9Z8A8"/>
<keyword evidence="3" id="KW-1185">Reference proteome</keyword>
<evidence type="ECO:0000313" key="3">
    <source>
        <dbReference type="Proteomes" id="UP000026961"/>
    </source>
</evidence>
<organism evidence="2">
    <name type="scientific">Oryza glumipatula</name>
    <dbReference type="NCBI Taxonomy" id="40148"/>
    <lineage>
        <taxon>Eukaryota</taxon>
        <taxon>Viridiplantae</taxon>
        <taxon>Streptophyta</taxon>
        <taxon>Embryophyta</taxon>
        <taxon>Tracheophyta</taxon>
        <taxon>Spermatophyta</taxon>
        <taxon>Magnoliopsida</taxon>
        <taxon>Liliopsida</taxon>
        <taxon>Poales</taxon>
        <taxon>Poaceae</taxon>
        <taxon>BOP clade</taxon>
        <taxon>Oryzoideae</taxon>
        <taxon>Oryzeae</taxon>
        <taxon>Oryzinae</taxon>
        <taxon>Oryza</taxon>
    </lineage>
</organism>
<dbReference type="HOGENOM" id="CLU_2201075_0_0_1"/>
<accession>A0A0D9Z8A8</accession>
<proteinExistence type="predicted"/>
<reference evidence="2" key="2">
    <citation type="submission" date="2018-05" db="EMBL/GenBank/DDBJ databases">
        <title>OgluRS3 (Oryza glumaepatula Reference Sequence Version 3).</title>
        <authorList>
            <person name="Zhang J."/>
            <person name="Kudrna D."/>
            <person name="Lee S."/>
            <person name="Talag J."/>
            <person name="Welchert J."/>
            <person name="Wing R.A."/>
        </authorList>
    </citation>
    <scope>NUCLEOTIDE SEQUENCE [LARGE SCALE GENOMIC DNA]</scope>
</reference>
<feature type="region of interest" description="Disordered" evidence="1">
    <location>
        <begin position="62"/>
        <end position="91"/>
    </location>
</feature>
<name>A0A0D9Z8A8_9ORYZ</name>
<evidence type="ECO:0000256" key="1">
    <source>
        <dbReference type="SAM" id="MobiDB-lite"/>
    </source>
</evidence>
<dbReference type="Gramene" id="OGLUM03G20530.1">
    <property type="protein sequence ID" value="OGLUM03G20530.1"/>
    <property type="gene ID" value="OGLUM03G20530"/>
</dbReference>
<feature type="compositionally biased region" description="Polar residues" evidence="1">
    <location>
        <begin position="69"/>
        <end position="91"/>
    </location>
</feature>
<dbReference type="EnsemblPlants" id="OGLUM03G20530.1">
    <property type="protein sequence ID" value="OGLUM03G20530.1"/>
    <property type="gene ID" value="OGLUM03G20530"/>
</dbReference>
<dbReference type="STRING" id="40148.A0A0D9Z8A8"/>
<sequence length="108" mass="11170">MGSRRRKTRTSAVGIAGIKQQASVAGEPPSVSLVILSALPSATSASSSVSSEHIQIHRQAARSNAKLLNPQTRSKLAATSSKLPPSSSITASPSVQDGLFIVLRLHAT</sequence>
<reference evidence="2" key="1">
    <citation type="submission" date="2015-04" db="UniProtKB">
        <authorList>
            <consortium name="EnsemblPlants"/>
        </authorList>
    </citation>
    <scope>IDENTIFICATION</scope>
</reference>
<dbReference type="Proteomes" id="UP000026961">
    <property type="component" value="Chromosome 3"/>
</dbReference>